<keyword evidence="3" id="KW-0645">Protease</keyword>
<evidence type="ECO:0000256" key="2">
    <source>
        <dbReference type="ARBA" id="ARBA00010541"/>
    </source>
</evidence>
<dbReference type="SMART" id="SM00228">
    <property type="entry name" value="PDZ"/>
    <property type="match status" value="2"/>
</dbReference>
<evidence type="ECO:0000256" key="8">
    <source>
        <dbReference type="ARBA" id="ARBA00022825"/>
    </source>
</evidence>
<evidence type="ECO:0000313" key="13">
    <source>
        <dbReference type="EMBL" id="MBD3364699.1"/>
    </source>
</evidence>
<dbReference type="PANTHER" id="PTHR22939">
    <property type="entry name" value="SERINE PROTEASE FAMILY S1C HTRA-RELATED"/>
    <property type="match status" value="1"/>
</dbReference>
<proteinExistence type="inferred from homology"/>
<feature type="active site" description="Charge relay system" evidence="9">
    <location>
        <position position="140"/>
    </location>
</feature>
<dbReference type="InterPro" id="IPR011782">
    <property type="entry name" value="Pept_S1C_Do"/>
</dbReference>
<evidence type="ECO:0000256" key="10">
    <source>
        <dbReference type="PIRSR" id="PIRSR611782-2"/>
    </source>
</evidence>
<feature type="binding site" evidence="10">
    <location>
        <position position="140"/>
    </location>
    <ligand>
        <name>substrate</name>
    </ligand>
</feature>
<dbReference type="GO" id="GO:0004252">
    <property type="term" value="F:serine-type endopeptidase activity"/>
    <property type="evidence" value="ECO:0007669"/>
    <property type="project" value="InterPro"/>
</dbReference>
<evidence type="ECO:0000313" key="14">
    <source>
        <dbReference type="Proteomes" id="UP000630660"/>
    </source>
</evidence>
<evidence type="ECO:0000256" key="1">
    <source>
        <dbReference type="ARBA" id="ARBA00004418"/>
    </source>
</evidence>
<comment type="subcellular location">
    <subcellularLocation>
        <location evidence="1">Periplasm</location>
    </subcellularLocation>
</comment>
<feature type="signal peptide" evidence="11">
    <location>
        <begin position="1"/>
        <end position="20"/>
    </location>
</feature>
<evidence type="ECO:0000256" key="11">
    <source>
        <dbReference type="SAM" id="SignalP"/>
    </source>
</evidence>
<dbReference type="InterPro" id="IPR009003">
    <property type="entry name" value="Peptidase_S1_PA"/>
</dbReference>
<dbReference type="NCBIfam" id="TIGR02037">
    <property type="entry name" value="degP_htrA_DO"/>
    <property type="match status" value="1"/>
</dbReference>
<dbReference type="PROSITE" id="PS50106">
    <property type="entry name" value="PDZ"/>
    <property type="match status" value="2"/>
</dbReference>
<evidence type="ECO:0000259" key="12">
    <source>
        <dbReference type="PROSITE" id="PS50106"/>
    </source>
</evidence>
<feature type="active site" description="Charge relay system" evidence="9">
    <location>
        <position position="109"/>
    </location>
</feature>
<feature type="domain" description="PDZ" evidence="12">
    <location>
        <begin position="390"/>
        <end position="445"/>
    </location>
</feature>
<reference evidence="13" key="1">
    <citation type="submission" date="2019-11" db="EMBL/GenBank/DDBJ databases">
        <title>Microbial mats filling the niche in hypersaline microbial mats.</title>
        <authorList>
            <person name="Wong H.L."/>
            <person name="Macleod F.I."/>
            <person name="White R.A. III"/>
            <person name="Burns B.P."/>
        </authorList>
    </citation>
    <scope>NUCLEOTIDE SEQUENCE</scope>
    <source>
        <strain evidence="13">Bin_327</strain>
    </source>
</reference>
<comment type="caution">
    <text evidence="13">The sequence shown here is derived from an EMBL/GenBank/DDBJ whole genome shotgun (WGS) entry which is preliminary data.</text>
</comment>
<dbReference type="Gene3D" id="2.30.42.10">
    <property type="match status" value="2"/>
</dbReference>
<dbReference type="InterPro" id="IPR001940">
    <property type="entry name" value="Peptidase_S1C"/>
</dbReference>
<gene>
    <name evidence="13" type="ORF">GF359_05740</name>
</gene>
<evidence type="ECO:0000256" key="9">
    <source>
        <dbReference type="PIRSR" id="PIRSR611782-1"/>
    </source>
</evidence>
<keyword evidence="6" id="KW-0574">Periplasm</keyword>
<protein>
    <submittedName>
        <fullName evidence="13">Do family serine endopeptidase</fullName>
    </submittedName>
</protein>
<accession>A0A9D5KAM4</accession>
<keyword evidence="7" id="KW-0378">Hydrolase</keyword>
<dbReference type="EMBL" id="WJKJ01000185">
    <property type="protein sequence ID" value="MBD3364699.1"/>
    <property type="molecule type" value="Genomic_DNA"/>
</dbReference>
<keyword evidence="8" id="KW-0720">Serine protease</keyword>
<dbReference type="FunFam" id="2.40.10.10:FF:000001">
    <property type="entry name" value="Periplasmic serine protease DegS"/>
    <property type="match status" value="1"/>
</dbReference>
<evidence type="ECO:0000256" key="5">
    <source>
        <dbReference type="ARBA" id="ARBA00022737"/>
    </source>
</evidence>
<dbReference type="AlphaFoldDB" id="A0A9D5KAM4"/>
<dbReference type="Proteomes" id="UP000630660">
    <property type="component" value="Unassembled WGS sequence"/>
</dbReference>
<dbReference type="SUPFAM" id="SSF50156">
    <property type="entry name" value="PDZ domain-like"/>
    <property type="match status" value="2"/>
</dbReference>
<dbReference type="Pfam" id="PF17820">
    <property type="entry name" value="PDZ_6"/>
    <property type="match status" value="1"/>
</dbReference>
<dbReference type="Gene3D" id="2.40.10.120">
    <property type="match status" value="1"/>
</dbReference>
<evidence type="ECO:0000256" key="4">
    <source>
        <dbReference type="ARBA" id="ARBA00022729"/>
    </source>
</evidence>
<dbReference type="PRINTS" id="PR00834">
    <property type="entry name" value="PROTEASES2C"/>
</dbReference>
<feature type="binding site" evidence="10">
    <location>
        <position position="109"/>
    </location>
    <ligand>
        <name>substrate</name>
    </ligand>
</feature>
<comment type="similarity">
    <text evidence="2">Belongs to the peptidase S1C family.</text>
</comment>
<dbReference type="GO" id="GO:0006508">
    <property type="term" value="P:proteolysis"/>
    <property type="evidence" value="ECO:0007669"/>
    <property type="project" value="UniProtKB-KW"/>
</dbReference>
<feature type="domain" description="PDZ" evidence="12">
    <location>
        <begin position="262"/>
        <end position="353"/>
    </location>
</feature>
<dbReference type="SUPFAM" id="SSF50494">
    <property type="entry name" value="Trypsin-like serine proteases"/>
    <property type="match status" value="1"/>
</dbReference>
<evidence type="ECO:0000256" key="3">
    <source>
        <dbReference type="ARBA" id="ARBA00022670"/>
    </source>
</evidence>
<dbReference type="InterPro" id="IPR001478">
    <property type="entry name" value="PDZ"/>
</dbReference>
<keyword evidence="5" id="KW-0677">Repeat</keyword>
<dbReference type="Pfam" id="PF13365">
    <property type="entry name" value="Trypsin_2"/>
    <property type="match status" value="1"/>
</dbReference>
<evidence type="ECO:0000256" key="6">
    <source>
        <dbReference type="ARBA" id="ARBA00022764"/>
    </source>
</evidence>
<evidence type="ECO:0000256" key="7">
    <source>
        <dbReference type="ARBA" id="ARBA00022801"/>
    </source>
</evidence>
<organism evidence="13 14">
    <name type="scientific">candidate division WOR-3 bacterium</name>
    <dbReference type="NCBI Taxonomy" id="2052148"/>
    <lineage>
        <taxon>Bacteria</taxon>
        <taxon>Bacteria division WOR-3</taxon>
    </lineage>
</organism>
<keyword evidence="4 11" id="KW-0732">Signal</keyword>
<name>A0A9D5KAM4_UNCW3</name>
<dbReference type="PANTHER" id="PTHR22939:SF129">
    <property type="entry name" value="SERINE PROTEASE HTRA2, MITOCHONDRIAL"/>
    <property type="match status" value="1"/>
</dbReference>
<feature type="binding site" evidence="10">
    <location>
        <begin position="216"/>
        <end position="218"/>
    </location>
    <ligand>
        <name>substrate</name>
    </ligand>
</feature>
<sequence>MKRYLKFAVFLLIPFAVVNAAVPLEGFSEVVEKVSPSVVGITVTKMVEGNFSFNYDFDDEGMPDELRRFFKYWGFDGTPEPEVPPEYSVPGVGSGVLYDTKGHIVTNNHVVEDADEITVKLADGTEYTDVEIVGRDPETDLAVIKIKPKGSIEYAKFADSDSVKVGDWAIAIGNPYNLEHTLTVGVVSAKGRSNINLAEGPAYQDFIQTDAAINPGNSGGPLCNIAGEVIGINSAIRTSGLANSGIGFAIPSTMTKSIVDQLIEKGKISRGYIGIYLQEATPDLLEAMGAKGKKGVIAREVIDGTPADKAGLEDGDIITSFAGEEIATVDELRWLAASKKPGTTVDISIIRNGKSKRISLKLDERPDPEEMTGTETYPEKEPEVTKEFVIGVKIRDLTDEEKRMADVKSGVYVKDVEPGSLAYEVGIQPGDIIEKVNKNTISDVSDMKRLKGNLEKADVIMFQINRRGHTHFLTIRP</sequence>
<dbReference type="InterPro" id="IPR041489">
    <property type="entry name" value="PDZ_6"/>
</dbReference>
<dbReference type="GO" id="GO:0042597">
    <property type="term" value="C:periplasmic space"/>
    <property type="evidence" value="ECO:0007669"/>
    <property type="project" value="UniProtKB-SubCell"/>
</dbReference>
<dbReference type="InterPro" id="IPR036034">
    <property type="entry name" value="PDZ_sf"/>
</dbReference>
<dbReference type="Pfam" id="PF13180">
    <property type="entry name" value="PDZ_2"/>
    <property type="match status" value="1"/>
</dbReference>
<feature type="chain" id="PRO_5039196485" evidence="11">
    <location>
        <begin position="21"/>
        <end position="477"/>
    </location>
</feature>
<feature type="active site" description="Charge relay system" evidence="9">
    <location>
        <position position="218"/>
    </location>
</feature>